<dbReference type="Proteomes" id="UP000186156">
    <property type="component" value="Unassembled WGS sequence"/>
</dbReference>
<evidence type="ECO:0000256" key="1">
    <source>
        <dbReference type="SAM" id="Phobius"/>
    </source>
</evidence>
<gene>
    <name evidence="2" type="ORF">SAMN05421799_10136</name>
</gene>
<name>A0A1N7JKM2_9BACL</name>
<evidence type="ECO:0000313" key="2">
    <source>
        <dbReference type="EMBL" id="SIS49860.1"/>
    </source>
</evidence>
<accession>A0A1N7JKM2</accession>
<keyword evidence="1" id="KW-1133">Transmembrane helix</keyword>
<dbReference type="RefSeq" id="WP_076343903.1">
    <property type="nucleotide sequence ID" value="NZ_FTOO01000001.1"/>
</dbReference>
<protein>
    <submittedName>
        <fullName evidence="2">Uncharacterized protein</fullName>
    </submittedName>
</protein>
<feature type="transmembrane region" description="Helical" evidence="1">
    <location>
        <begin position="47"/>
        <end position="74"/>
    </location>
</feature>
<dbReference type="OrthoDB" id="2376786at2"/>
<keyword evidence="1" id="KW-0812">Transmembrane</keyword>
<organism evidence="2 3">
    <name type="scientific">Alicyclobacillus vulcanalis</name>
    <dbReference type="NCBI Taxonomy" id="252246"/>
    <lineage>
        <taxon>Bacteria</taxon>
        <taxon>Bacillati</taxon>
        <taxon>Bacillota</taxon>
        <taxon>Bacilli</taxon>
        <taxon>Bacillales</taxon>
        <taxon>Alicyclobacillaceae</taxon>
        <taxon>Alicyclobacillus</taxon>
    </lineage>
</organism>
<dbReference type="AlphaFoldDB" id="A0A1N7JKM2"/>
<keyword evidence="1" id="KW-0472">Membrane</keyword>
<reference evidence="3" key="1">
    <citation type="submission" date="2017-01" db="EMBL/GenBank/DDBJ databases">
        <authorList>
            <person name="Varghese N."/>
            <person name="Submissions S."/>
        </authorList>
    </citation>
    <scope>NUCLEOTIDE SEQUENCE [LARGE SCALE GENOMIC DNA]</scope>
    <source>
        <strain evidence="3">DSM 16176</strain>
    </source>
</reference>
<evidence type="ECO:0000313" key="3">
    <source>
        <dbReference type="Proteomes" id="UP000186156"/>
    </source>
</evidence>
<proteinExistence type="predicted"/>
<sequence length="81" mass="9077">MRAKWFTVGCVALFLISVVSVWMFAEQYVLAAYANAGVSQAQGFNPWGAWLVLAVFVGSVSAIGAAAMFVRMAWRDWRQWR</sequence>
<keyword evidence="3" id="KW-1185">Reference proteome</keyword>
<dbReference type="EMBL" id="FTOO01000001">
    <property type="protein sequence ID" value="SIS49860.1"/>
    <property type="molecule type" value="Genomic_DNA"/>
</dbReference>